<accession>A0A2T5GB83</accession>
<dbReference type="EMBL" id="PEBV01000016">
    <property type="protein sequence ID" value="PTQ53443.1"/>
    <property type="molecule type" value="Genomic_DNA"/>
</dbReference>
<reference evidence="1 2" key="1">
    <citation type="submission" date="2017-08" db="EMBL/GenBank/DDBJ databases">
        <title>Burning lignite coal seam in the remote Altai Mountains harbors a hydrogen-driven thermophilic microbial community.</title>
        <authorList>
            <person name="Kadnikov V.V."/>
            <person name="Mardanov A.V."/>
            <person name="Ivasenko D."/>
            <person name="Beletsky A.V."/>
            <person name="Karnachuk O.V."/>
            <person name="Ravin N.V."/>
        </authorList>
    </citation>
    <scope>NUCLEOTIDE SEQUENCE [LARGE SCALE GENOMIC DNA]</scope>
    <source>
        <strain evidence="1">AL33</strain>
    </source>
</reference>
<proteinExistence type="predicted"/>
<gene>
    <name evidence="1" type="ORF">HSCHL_2071</name>
</gene>
<evidence type="ECO:0000313" key="1">
    <source>
        <dbReference type="EMBL" id="PTQ53443.1"/>
    </source>
</evidence>
<comment type="caution">
    <text evidence="1">The sequence shown here is derived from an EMBL/GenBank/DDBJ whole genome shotgun (WGS) entry which is preliminary data.</text>
</comment>
<organism evidence="1 2">
    <name type="scientific">Hydrogenibacillus schlegelii</name>
    <name type="common">Bacillus schlegelii</name>
    <dbReference type="NCBI Taxonomy" id="1484"/>
    <lineage>
        <taxon>Bacteria</taxon>
        <taxon>Bacillati</taxon>
        <taxon>Bacillota</taxon>
        <taxon>Bacilli</taxon>
        <taxon>Bacillales</taxon>
        <taxon>Bacillales Family X. Incertae Sedis</taxon>
        <taxon>Hydrogenibacillus</taxon>
    </lineage>
</organism>
<name>A0A2T5GB83_HYDSH</name>
<evidence type="ECO:0000313" key="2">
    <source>
        <dbReference type="Proteomes" id="UP000244180"/>
    </source>
</evidence>
<protein>
    <submittedName>
        <fullName evidence="1">Uncharacterized protein</fullName>
    </submittedName>
</protein>
<dbReference type="Proteomes" id="UP000244180">
    <property type="component" value="Unassembled WGS sequence"/>
</dbReference>
<dbReference type="AlphaFoldDB" id="A0A2T5GB83"/>
<sequence length="44" mass="5080">MLDFFNLSFSAAPLLRCRIRVFTAPFPRKRGDAAKRDRRKAVAL</sequence>